<evidence type="ECO:0000313" key="2">
    <source>
        <dbReference type="Proteomes" id="UP000594791"/>
    </source>
</evidence>
<organism evidence="1 2">
    <name type="scientific">Bacillus tropicus</name>
    <dbReference type="NCBI Taxonomy" id="2026188"/>
    <lineage>
        <taxon>Bacteria</taxon>
        <taxon>Bacillati</taxon>
        <taxon>Bacillota</taxon>
        <taxon>Bacilli</taxon>
        <taxon>Bacillales</taxon>
        <taxon>Bacillaceae</taxon>
        <taxon>Bacillus</taxon>
        <taxon>Bacillus cereus group</taxon>
    </lineage>
</organism>
<evidence type="ECO:0000313" key="1">
    <source>
        <dbReference type="EMBL" id="QPR77991.1"/>
    </source>
</evidence>
<reference evidence="1 2" key="1">
    <citation type="submission" date="2020-12" db="EMBL/GenBank/DDBJ databases">
        <title>FDA dAtabase for Regulatory Grade micrObial Sequences (FDA-ARGOS): Supporting development and validation of Infectious Disease Dx tests.</title>
        <authorList>
            <person name="Nelson B."/>
            <person name="Plummer A."/>
            <person name="Tallon L."/>
            <person name="Sadzewicz L."/>
            <person name="Zhao X."/>
            <person name="Boylan J."/>
            <person name="Ott S."/>
            <person name="Bowen H."/>
            <person name="Vavikolanu K."/>
            <person name="Mehta A."/>
            <person name="Aluvathingal J."/>
            <person name="Nadendla S."/>
            <person name="Myers T."/>
            <person name="Yan Y."/>
            <person name="Sichtig H."/>
        </authorList>
    </citation>
    <scope>NUCLEOTIDE SEQUENCE [LARGE SCALE GENOMIC DNA]</scope>
    <source>
        <strain evidence="1 2">FDAARGOS_920</strain>
    </source>
</reference>
<gene>
    <name evidence="1" type="ORF">I6G77_01935</name>
</gene>
<sequence>MLKLVHNETHPTFFEQFFFENPVQNGVFIIEVNKKHFFFEYDAVIAMIKTSNSKQQEYVKRQLQMYHYLSKDLRTYLQAIATDYIRRIFEENKKMKCKIGASHSIQHMNYRRNLSKVAKWRTNGS</sequence>
<protein>
    <submittedName>
        <fullName evidence="1">Uncharacterized protein</fullName>
    </submittedName>
</protein>
<accession>A0A7T2V599</accession>
<keyword evidence="2" id="KW-1185">Reference proteome</keyword>
<dbReference type="EMBL" id="CP065739">
    <property type="protein sequence ID" value="QPR77991.1"/>
    <property type="molecule type" value="Genomic_DNA"/>
</dbReference>
<dbReference type="Proteomes" id="UP000594791">
    <property type="component" value="Chromosome"/>
</dbReference>
<proteinExistence type="predicted"/>
<dbReference type="RefSeq" id="WP_033691604.1">
    <property type="nucleotide sequence ID" value="NZ_CP020937.1"/>
</dbReference>
<name>A0A7T2V599_9BACI</name>